<gene>
    <name evidence="1" type="ORF">D6T64_01000</name>
</gene>
<evidence type="ECO:0000313" key="1">
    <source>
        <dbReference type="EMBL" id="RJT91912.1"/>
    </source>
</evidence>
<name>A0A3A5MRE5_9MICO</name>
<comment type="caution">
    <text evidence="1">The sequence shown here is derived from an EMBL/GenBank/DDBJ whole genome shotgun (WGS) entry which is preliminary data.</text>
</comment>
<protein>
    <submittedName>
        <fullName evidence="1">DUF3037 domain-containing protein</fullName>
    </submittedName>
</protein>
<keyword evidence="2" id="KW-1185">Reference proteome</keyword>
<dbReference type="AlphaFoldDB" id="A0A3A5MRE5"/>
<dbReference type="EMBL" id="QZVS01000037">
    <property type="protein sequence ID" value="RJT91912.1"/>
    <property type="molecule type" value="Genomic_DNA"/>
</dbReference>
<proteinExistence type="predicted"/>
<organism evidence="1 2">
    <name type="scientific">Cryobacterium melibiosiphilum</name>
    <dbReference type="NCBI Taxonomy" id="995039"/>
    <lineage>
        <taxon>Bacteria</taxon>
        <taxon>Bacillati</taxon>
        <taxon>Actinomycetota</taxon>
        <taxon>Actinomycetes</taxon>
        <taxon>Micrococcales</taxon>
        <taxon>Microbacteriaceae</taxon>
        <taxon>Cryobacterium</taxon>
    </lineage>
</organism>
<dbReference type="OrthoDB" id="4964527at2"/>
<evidence type="ECO:0000313" key="2">
    <source>
        <dbReference type="Proteomes" id="UP000272015"/>
    </source>
</evidence>
<accession>A0A3A5MRE5</accession>
<reference evidence="1 2" key="1">
    <citation type="submission" date="2018-09" db="EMBL/GenBank/DDBJ databases">
        <title>Novel species of Cryobacterium.</title>
        <authorList>
            <person name="Liu Q."/>
            <person name="Xin Y.-H."/>
        </authorList>
    </citation>
    <scope>NUCLEOTIDE SEQUENCE [LARGE SCALE GENOMIC DNA]</scope>
    <source>
        <strain evidence="1 2">Hh39</strain>
    </source>
</reference>
<sequence length="294" mass="32899">MRRHPMGYQYWTIRFVPDVARGEFTNIGIVCGHDGGDWAVRFDTRYVRNHGTLSSDLSELTPWITDFQRTIEGHARPPLADGIARVTSAWINHVGSRQANSVQLSPPASIDVSSAANGVALLYPHLVQRSTAKRRSTITRRNLRAEVRDTLETELEFSLGINLFMKPVATIGKQRGVFDIARFSAGEEFLTNVWAFDVLDVALLEREIQSWNFLVGMLRQDGASLHLDNSSSRSFDSTTAIEVVYHASAPGPADRKRLDVLDAAMEAWNRNQVTVRTLDEYRAEAENSNLATVI</sequence>
<dbReference type="InterPro" id="IPR021398">
    <property type="entry name" value="DUF3037"/>
</dbReference>
<dbReference type="Proteomes" id="UP000272015">
    <property type="component" value="Unassembled WGS sequence"/>
</dbReference>
<dbReference type="Pfam" id="PF11236">
    <property type="entry name" value="DUF3037"/>
    <property type="match status" value="1"/>
</dbReference>